<dbReference type="EMBL" id="UINC01115517">
    <property type="protein sequence ID" value="SVC86603.1"/>
    <property type="molecule type" value="Genomic_DNA"/>
</dbReference>
<feature type="non-terminal residue" evidence="2">
    <location>
        <position position="52"/>
    </location>
</feature>
<gene>
    <name evidence="2" type="ORF">METZ01_LOCUS339457</name>
</gene>
<accession>A0A382QM69</accession>
<evidence type="ECO:0000256" key="1">
    <source>
        <dbReference type="SAM" id="Phobius"/>
    </source>
</evidence>
<feature type="transmembrane region" description="Helical" evidence="1">
    <location>
        <begin position="12"/>
        <end position="35"/>
    </location>
</feature>
<evidence type="ECO:0000313" key="2">
    <source>
        <dbReference type="EMBL" id="SVC86603.1"/>
    </source>
</evidence>
<proteinExistence type="predicted"/>
<organism evidence="2">
    <name type="scientific">marine metagenome</name>
    <dbReference type="NCBI Taxonomy" id="408172"/>
    <lineage>
        <taxon>unclassified sequences</taxon>
        <taxon>metagenomes</taxon>
        <taxon>ecological metagenomes</taxon>
    </lineage>
</organism>
<keyword evidence="1" id="KW-0472">Membrane</keyword>
<protein>
    <recommendedName>
        <fullName evidence="3">Acyltransferase 3 domain-containing protein</fullName>
    </recommendedName>
</protein>
<keyword evidence="1" id="KW-0812">Transmembrane</keyword>
<keyword evidence="1" id="KW-1133">Transmembrane helix</keyword>
<evidence type="ECO:0008006" key="3">
    <source>
        <dbReference type="Google" id="ProtNLM"/>
    </source>
</evidence>
<dbReference type="AlphaFoldDB" id="A0A382QM69"/>
<sequence>MRNIDRLHYMDSLRAMAMFLGLVIHAAVPFAQWTIDPLRVHDEPSMSLHYIM</sequence>
<reference evidence="2" key="1">
    <citation type="submission" date="2018-05" db="EMBL/GenBank/DDBJ databases">
        <authorList>
            <person name="Lanie J.A."/>
            <person name="Ng W.-L."/>
            <person name="Kazmierczak K.M."/>
            <person name="Andrzejewski T.M."/>
            <person name="Davidsen T.M."/>
            <person name="Wayne K.J."/>
            <person name="Tettelin H."/>
            <person name="Glass J.I."/>
            <person name="Rusch D."/>
            <person name="Podicherti R."/>
            <person name="Tsui H.-C.T."/>
            <person name="Winkler M.E."/>
        </authorList>
    </citation>
    <scope>NUCLEOTIDE SEQUENCE</scope>
</reference>
<name>A0A382QM69_9ZZZZ</name>